<evidence type="ECO:0000313" key="2">
    <source>
        <dbReference type="EMBL" id="REG11301.1"/>
    </source>
</evidence>
<dbReference type="EMBL" id="QUMS01000001">
    <property type="protein sequence ID" value="REG11301.1"/>
    <property type="molecule type" value="Genomic_DNA"/>
</dbReference>
<keyword evidence="1" id="KW-0732">Signal</keyword>
<evidence type="ECO:0000256" key="1">
    <source>
        <dbReference type="SAM" id="SignalP"/>
    </source>
</evidence>
<keyword evidence="3" id="KW-1185">Reference proteome</keyword>
<comment type="caution">
    <text evidence="2">The sequence shown here is derived from an EMBL/GenBank/DDBJ whole genome shotgun (WGS) entry which is preliminary data.</text>
</comment>
<feature type="chain" id="PRO_5030063616" evidence="1">
    <location>
        <begin position="28"/>
        <end position="255"/>
    </location>
</feature>
<protein>
    <submittedName>
        <fullName evidence="2">Uncharacterized protein</fullName>
    </submittedName>
</protein>
<evidence type="ECO:0000313" key="3">
    <source>
        <dbReference type="Proteomes" id="UP000256388"/>
    </source>
</evidence>
<sequence length="255" mass="28778">MKISYRRYTAIPAGILFFFVSAFISPAALQTAAPTPDEAGEEAPQIYAGWTYEDMDAAVPMFHDGTYPLLKDGLEAAVKSYQVEIPPFNFCYLQFTSQVYNVYASVCPMDFGGGAYEDVCSDTSPMILDPDLFQKFMNARYPHFVEVDESWDKNELYETVLYLTTESDEYGEYTAFWPKDGGLTIVEADGSVKYFYADPAEWSEPLDWETLSPDEQELVSLGYTMIWRGLGEDGASVGRANYHNLEAFLGMEEEE</sequence>
<gene>
    <name evidence="2" type="ORF">DFR64_1179</name>
</gene>
<dbReference type="AlphaFoldDB" id="A0A347ZS53"/>
<dbReference type="RefSeq" id="WP_116224438.1">
    <property type="nucleotide sequence ID" value="NZ_AP018437.1"/>
</dbReference>
<name>A0A347ZS53_9CHLR</name>
<organism evidence="2 3">
    <name type="scientific">Pelolinea submarina</name>
    <dbReference type="NCBI Taxonomy" id="913107"/>
    <lineage>
        <taxon>Bacteria</taxon>
        <taxon>Bacillati</taxon>
        <taxon>Chloroflexota</taxon>
        <taxon>Anaerolineae</taxon>
        <taxon>Anaerolineales</taxon>
        <taxon>Anaerolineaceae</taxon>
        <taxon>Pelolinea</taxon>
    </lineage>
</organism>
<reference evidence="2 3" key="1">
    <citation type="submission" date="2018-08" db="EMBL/GenBank/DDBJ databases">
        <title>Genomic Encyclopedia of Type Strains, Phase IV (KMG-IV): sequencing the most valuable type-strain genomes for metagenomic binning, comparative biology and taxonomic classification.</title>
        <authorList>
            <person name="Goeker M."/>
        </authorList>
    </citation>
    <scope>NUCLEOTIDE SEQUENCE [LARGE SCALE GENOMIC DNA]</scope>
    <source>
        <strain evidence="2 3">DSM 23923</strain>
    </source>
</reference>
<dbReference type="Proteomes" id="UP000256388">
    <property type="component" value="Unassembled WGS sequence"/>
</dbReference>
<proteinExistence type="predicted"/>
<feature type="signal peptide" evidence="1">
    <location>
        <begin position="1"/>
        <end position="27"/>
    </location>
</feature>
<accession>A0A347ZS53</accession>